<dbReference type="EMBL" id="HBUF01141439">
    <property type="protein sequence ID" value="CAG6646390.1"/>
    <property type="molecule type" value="Transcribed_RNA"/>
</dbReference>
<protein>
    <submittedName>
        <fullName evidence="1">Uncharacterized protein</fullName>
    </submittedName>
</protein>
<name>A0A8D8RCX2_9HEMI</name>
<accession>A0A8D8RCX2</accession>
<dbReference type="EMBL" id="HBUF01141440">
    <property type="protein sequence ID" value="CAG6646392.1"/>
    <property type="molecule type" value="Transcribed_RNA"/>
</dbReference>
<sequence>MAVVSLEDKDQVDLVVDNQEDKDQADLEAVRPVDKGHQALEVVKLEVKDQVALEAVRQVDKDQVDSEVDKVVGQFSLEEATTLTTVMMEVIQAVITLLFQVSQTLTTQFMPQFPTQRFLALTNNMTDTTQMLKLGVKCSTFVIEESNMISSVPMAPFSINSTLSVYGGISLNVVLHQAFMI</sequence>
<dbReference type="EMBL" id="HBUF01141438">
    <property type="protein sequence ID" value="CAG6646388.1"/>
    <property type="molecule type" value="Transcribed_RNA"/>
</dbReference>
<dbReference type="AlphaFoldDB" id="A0A8D8RCX2"/>
<evidence type="ECO:0000313" key="1">
    <source>
        <dbReference type="EMBL" id="CAG6646392.1"/>
    </source>
</evidence>
<reference evidence="1" key="1">
    <citation type="submission" date="2021-05" db="EMBL/GenBank/DDBJ databases">
        <authorList>
            <person name="Alioto T."/>
            <person name="Alioto T."/>
            <person name="Gomez Garrido J."/>
        </authorList>
    </citation>
    <scope>NUCLEOTIDE SEQUENCE</scope>
</reference>
<dbReference type="EMBL" id="HBUF01141437">
    <property type="protein sequence ID" value="CAG6646386.1"/>
    <property type="molecule type" value="Transcribed_RNA"/>
</dbReference>
<organism evidence="1">
    <name type="scientific">Cacopsylla melanoneura</name>
    <dbReference type="NCBI Taxonomy" id="428564"/>
    <lineage>
        <taxon>Eukaryota</taxon>
        <taxon>Metazoa</taxon>
        <taxon>Ecdysozoa</taxon>
        <taxon>Arthropoda</taxon>
        <taxon>Hexapoda</taxon>
        <taxon>Insecta</taxon>
        <taxon>Pterygota</taxon>
        <taxon>Neoptera</taxon>
        <taxon>Paraneoptera</taxon>
        <taxon>Hemiptera</taxon>
        <taxon>Sternorrhyncha</taxon>
        <taxon>Psylloidea</taxon>
        <taxon>Psyllidae</taxon>
        <taxon>Psyllinae</taxon>
        <taxon>Cacopsylla</taxon>
    </lineage>
</organism>
<proteinExistence type="predicted"/>